<dbReference type="SUPFAM" id="SSF52096">
    <property type="entry name" value="ClpP/crotonase"/>
    <property type="match status" value="1"/>
</dbReference>
<evidence type="ECO:0000313" key="2">
    <source>
        <dbReference type="Proteomes" id="UP000613160"/>
    </source>
</evidence>
<dbReference type="RefSeq" id="WP_244640268.1">
    <property type="nucleotide sequence ID" value="NZ_BMJJ01000008.1"/>
</dbReference>
<proteinExistence type="predicted"/>
<dbReference type="Proteomes" id="UP000613160">
    <property type="component" value="Unassembled WGS sequence"/>
</dbReference>
<dbReference type="InterPro" id="IPR029045">
    <property type="entry name" value="ClpP/crotonase-like_dom_sf"/>
</dbReference>
<dbReference type="AlphaFoldDB" id="A0A916Y1W0"/>
<keyword evidence="2" id="KW-1185">Reference proteome</keyword>
<comment type="caution">
    <text evidence="1">The sequence shown here is derived from an EMBL/GenBank/DDBJ whole genome shotgun (WGS) entry which is preliminary data.</text>
</comment>
<organism evidence="1 2">
    <name type="scientific">Aureimonas glaciei</name>
    <dbReference type="NCBI Taxonomy" id="1776957"/>
    <lineage>
        <taxon>Bacteria</taxon>
        <taxon>Pseudomonadati</taxon>
        <taxon>Pseudomonadota</taxon>
        <taxon>Alphaproteobacteria</taxon>
        <taxon>Hyphomicrobiales</taxon>
        <taxon>Aurantimonadaceae</taxon>
        <taxon>Aureimonas</taxon>
    </lineage>
</organism>
<accession>A0A916Y1W0</accession>
<gene>
    <name evidence="1" type="ORF">GCM10011335_33530</name>
</gene>
<name>A0A916Y1W0_9HYPH</name>
<dbReference type="EMBL" id="BMJJ01000008">
    <property type="protein sequence ID" value="GGD27719.1"/>
    <property type="molecule type" value="Genomic_DNA"/>
</dbReference>
<reference evidence="1" key="1">
    <citation type="journal article" date="2014" name="Int. J. Syst. Evol. Microbiol.">
        <title>Complete genome sequence of Corynebacterium casei LMG S-19264T (=DSM 44701T), isolated from a smear-ripened cheese.</title>
        <authorList>
            <consortium name="US DOE Joint Genome Institute (JGI-PGF)"/>
            <person name="Walter F."/>
            <person name="Albersmeier A."/>
            <person name="Kalinowski J."/>
            <person name="Ruckert C."/>
        </authorList>
    </citation>
    <scope>NUCLEOTIDE SEQUENCE</scope>
    <source>
        <strain evidence="1">CGMCC 1.15493</strain>
    </source>
</reference>
<dbReference type="Gene3D" id="3.90.226.10">
    <property type="entry name" value="2-enoyl-CoA Hydratase, Chain A, domain 1"/>
    <property type="match status" value="1"/>
</dbReference>
<evidence type="ECO:0000313" key="1">
    <source>
        <dbReference type="EMBL" id="GGD27719.1"/>
    </source>
</evidence>
<reference evidence="1" key="2">
    <citation type="submission" date="2020-09" db="EMBL/GenBank/DDBJ databases">
        <authorList>
            <person name="Sun Q."/>
            <person name="Zhou Y."/>
        </authorList>
    </citation>
    <scope>NUCLEOTIDE SEQUENCE</scope>
    <source>
        <strain evidence="1">CGMCC 1.15493</strain>
    </source>
</reference>
<sequence>MQFEYTPPQTAFEHAFGGHNDVNAFGKIEPGDDLKFLEFLQKSAVPTRASIYIDSLGGHVETAISLGHMIRERWFSTHIGSILLGAEAENGILINREFRTGSCMSAATLMYIGGRLRYFSAGSSFGVHQFSFRNPTPRHIGQSQTLSYQIARFIRDMGVDLDFLDISSSVDSSEIKLIDVPLLRQLRVVTDGETPVSWTVLAANNTVSVRAERDSLYGHHKILLSYLGGNFMIHAVIESQGRSEMLESYPLVELTFNEDDDIDISDRVFRVSLNSYTNIICKITLDEARQIVLSKGFGVQVRGSRDAGMFLGISPMSTESGRDKLTSFFTALTGEVLISPELAGS</sequence>
<protein>
    <submittedName>
        <fullName evidence="1">Uncharacterized protein</fullName>
    </submittedName>
</protein>